<dbReference type="EMBL" id="CAJVQA010006170">
    <property type="protein sequence ID" value="CAG8635507.1"/>
    <property type="molecule type" value="Genomic_DNA"/>
</dbReference>
<evidence type="ECO:0000313" key="1">
    <source>
        <dbReference type="EMBL" id="CAG8635507.1"/>
    </source>
</evidence>
<protein>
    <submittedName>
        <fullName evidence="1">9734_t:CDS:1</fullName>
    </submittedName>
</protein>
<accession>A0A9N9DGJ4</accession>
<dbReference type="Proteomes" id="UP000789759">
    <property type="component" value="Unassembled WGS sequence"/>
</dbReference>
<proteinExistence type="predicted"/>
<dbReference type="AlphaFoldDB" id="A0A9N9DGJ4"/>
<keyword evidence="2" id="KW-1185">Reference proteome</keyword>
<dbReference type="OrthoDB" id="2423519at2759"/>
<organism evidence="1 2">
    <name type="scientific">Cetraspora pellucida</name>
    <dbReference type="NCBI Taxonomy" id="1433469"/>
    <lineage>
        <taxon>Eukaryota</taxon>
        <taxon>Fungi</taxon>
        <taxon>Fungi incertae sedis</taxon>
        <taxon>Mucoromycota</taxon>
        <taxon>Glomeromycotina</taxon>
        <taxon>Glomeromycetes</taxon>
        <taxon>Diversisporales</taxon>
        <taxon>Gigasporaceae</taxon>
        <taxon>Cetraspora</taxon>
    </lineage>
</organism>
<comment type="caution">
    <text evidence="1">The sequence shown here is derived from an EMBL/GenBank/DDBJ whole genome shotgun (WGS) entry which is preliminary data.</text>
</comment>
<evidence type="ECO:0000313" key="2">
    <source>
        <dbReference type="Proteomes" id="UP000789759"/>
    </source>
</evidence>
<sequence length="96" mass="11553">MEDDVIKIYMAIVESSEKELATEKNEKQDDKEQTNLSNFKQHLLLEVLERRKVIYTIEVHRFNLIASEPRQLLVLRDWVITEAKQKLVRREHLYDT</sequence>
<name>A0A9N9DGJ4_9GLOM</name>
<gene>
    <name evidence="1" type="ORF">CPELLU_LOCUS8599</name>
</gene>
<reference evidence="1" key="1">
    <citation type="submission" date="2021-06" db="EMBL/GenBank/DDBJ databases">
        <authorList>
            <person name="Kallberg Y."/>
            <person name="Tangrot J."/>
            <person name="Rosling A."/>
        </authorList>
    </citation>
    <scope>NUCLEOTIDE SEQUENCE</scope>
    <source>
        <strain evidence="1">FL966</strain>
    </source>
</reference>